<dbReference type="VEuPathDB" id="GiardiaDB:SS50377_25181"/>
<dbReference type="VEuPathDB" id="GiardiaDB:SS50377_25173"/>
<organism evidence="2">
    <name type="scientific">Spironucleus salmonicida</name>
    <dbReference type="NCBI Taxonomy" id="348837"/>
    <lineage>
        <taxon>Eukaryota</taxon>
        <taxon>Metamonada</taxon>
        <taxon>Diplomonadida</taxon>
        <taxon>Hexamitidae</taxon>
        <taxon>Hexamitinae</taxon>
        <taxon>Spironucleus</taxon>
    </lineage>
</organism>
<sequence length="481" mass="53169">MLLSLQISCLLNSKATYLMQTNTMHFQSGLNPYLLPKEKILCDQFMGETVNLVILIGPYTFKADAILYSSLSRVILASEDANHDDIDLYTVAKFTLVLTKQLVDQAGQIDSFAIRRFSRTSCINSGIFICDDTKMQLLFKNETCAFDASLTQVIVQFFNQGDVITVMNQSAGVVDFDQIAVMDVKATCADQGCRDNLSQLSQLDAVFGYFLFKTEQKMTKKVRAYNNSGIDAEVELELTFYMRNLAQVEYMKSFTDVTQVAIFHVQKEYFVVTNFPNLAQDISGLTFIITNSTDFFSLTSPPQSTSAFIINCVGTCDKTLAAIHATMATDSISFALAQQTGTQQKILIPATALFTCISASAIKLYKTQICAVIELYAGCEFDFGVQIVRIDFDGLSFQGSFAVNFVDVAYCFESDSHISSSIQGGNSVGVVQIGTQIYPFGHVFALIESSSLWLGWCVFAVLLVMTMTGGLLWVLLREVKA</sequence>
<dbReference type="EMBL" id="AUWU02000005">
    <property type="protein sequence ID" value="KAH0573063.1"/>
    <property type="molecule type" value="Genomic_DNA"/>
</dbReference>
<dbReference type="Proteomes" id="UP000018208">
    <property type="component" value="Unassembled WGS sequence"/>
</dbReference>
<evidence type="ECO:0000313" key="3">
    <source>
        <dbReference type="EMBL" id="KAH0573055.1"/>
    </source>
</evidence>
<name>V6LT21_9EUKA</name>
<keyword evidence="1" id="KW-0812">Transmembrane</keyword>
<reference evidence="2 3" key="1">
    <citation type="journal article" date="2014" name="PLoS Genet.">
        <title>The Genome of Spironucleus salmonicida Highlights a Fish Pathogen Adapted to Fluctuating Environments.</title>
        <authorList>
            <person name="Xu F."/>
            <person name="Jerlstrom-Hultqvist J."/>
            <person name="Einarsson E."/>
            <person name="Astvaldsson A."/>
            <person name="Svard S.G."/>
            <person name="Andersson J.O."/>
        </authorList>
    </citation>
    <scope>NUCLEOTIDE SEQUENCE</scope>
    <source>
        <strain evidence="3">ATCC 50377</strain>
    </source>
</reference>
<keyword evidence="5" id="KW-1185">Reference proteome</keyword>
<accession>V6LT21</accession>
<evidence type="ECO:0000256" key="1">
    <source>
        <dbReference type="SAM" id="Phobius"/>
    </source>
</evidence>
<keyword evidence="1" id="KW-0472">Membrane</keyword>
<proteinExistence type="predicted"/>
<dbReference type="AlphaFoldDB" id="V6LT21"/>
<dbReference type="EMBL" id="AUWU02000005">
    <property type="protein sequence ID" value="KAH0573055.1"/>
    <property type="molecule type" value="Genomic_DNA"/>
</dbReference>
<dbReference type="EMBL" id="KI546059">
    <property type="protein sequence ID" value="EST46841.1"/>
    <property type="molecule type" value="Genomic_DNA"/>
</dbReference>
<evidence type="ECO:0008006" key="6">
    <source>
        <dbReference type="Google" id="ProtNLM"/>
    </source>
</evidence>
<evidence type="ECO:0000313" key="2">
    <source>
        <dbReference type="EMBL" id="EST46841.1"/>
    </source>
</evidence>
<evidence type="ECO:0000313" key="5">
    <source>
        <dbReference type="Proteomes" id="UP000018208"/>
    </source>
</evidence>
<gene>
    <name evidence="2" type="ORF">SS50377_13105</name>
    <name evidence="3" type="ORF">SS50377_25173</name>
    <name evidence="4" type="ORF">SS50377_25181</name>
</gene>
<feature type="transmembrane region" description="Helical" evidence="1">
    <location>
        <begin position="453"/>
        <end position="476"/>
    </location>
</feature>
<keyword evidence="1" id="KW-1133">Transmembrane helix</keyword>
<reference evidence="3" key="2">
    <citation type="submission" date="2020-12" db="EMBL/GenBank/DDBJ databases">
        <title>New Spironucleus salmonicida genome in near-complete chromosomes.</title>
        <authorList>
            <person name="Xu F."/>
            <person name="Kurt Z."/>
            <person name="Jimenez-Gonzalez A."/>
            <person name="Astvaldsson A."/>
            <person name="Andersson J.O."/>
            <person name="Svard S.G."/>
        </authorList>
    </citation>
    <scope>NUCLEOTIDE SEQUENCE</scope>
    <source>
        <strain evidence="3">ATCC 50377</strain>
    </source>
</reference>
<evidence type="ECO:0000313" key="4">
    <source>
        <dbReference type="EMBL" id="KAH0573063.1"/>
    </source>
</evidence>
<protein>
    <recommendedName>
        <fullName evidence="6">Transmembrane protein</fullName>
    </recommendedName>
</protein>